<evidence type="ECO:0000256" key="1">
    <source>
        <dbReference type="SAM" id="MobiDB-lite"/>
    </source>
</evidence>
<name>A0A0S2FEC4_LYSAN</name>
<gene>
    <name evidence="2" type="ORF">LA76x_3760</name>
</gene>
<organism evidence="2 3">
    <name type="scientific">Lysobacter antibioticus</name>
    <dbReference type="NCBI Taxonomy" id="84531"/>
    <lineage>
        <taxon>Bacteria</taxon>
        <taxon>Pseudomonadati</taxon>
        <taxon>Pseudomonadota</taxon>
        <taxon>Gammaproteobacteria</taxon>
        <taxon>Lysobacterales</taxon>
        <taxon>Lysobacteraceae</taxon>
        <taxon>Lysobacter</taxon>
    </lineage>
</organism>
<dbReference type="PATRIC" id="fig|84531.8.peg.3777"/>
<proteinExistence type="predicted"/>
<evidence type="ECO:0000313" key="2">
    <source>
        <dbReference type="EMBL" id="ALN81882.1"/>
    </source>
</evidence>
<dbReference type="AlphaFoldDB" id="A0A0S2FEC4"/>
<evidence type="ECO:0000313" key="3">
    <source>
        <dbReference type="Proteomes" id="UP000060787"/>
    </source>
</evidence>
<dbReference type="EMBL" id="CP011129">
    <property type="protein sequence ID" value="ALN81882.1"/>
    <property type="molecule type" value="Genomic_DNA"/>
</dbReference>
<accession>A0A0S2FEC4</accession>
<feature type="region of interest" description="Disordered" evidence="1">
    <location>
        <begin position="32"/>
        <end position="78"/>
    </location>
</feature>
<reference evidence="2 3" key="1">
    <citation type="journal article" date="2015" name="BMC Genomics">
        <title>Comparative genomics and metabolic profiling of the genus Lysobacter.</title>
        <authorList>
            <person name="de Bruijn I."/>
            <person name="Cheng X."/>
            <person name="de Jager V."/>
            <person name="Exposito R.G."/>
            <person name="Watrous J."/>
            <person name="Patel N."/>
            <person name="Postma J."/>
            <person name="Dorrestein P.C."/>
            <person name="Kobayashi D."/>
            <person name="Raaijmakers J.M."/>
        </authorList>
    </citation>
    <scope>NUCLEOTIDE SEQUENCE [LARGE SCALE GENOMIC DNA]</scope>
    <source>
        <strain evidence="2 3">76</strain>
    </source>
</reference>
<protein>
    <submittedName>
        <fullName evidence="2">Uncharacterized protein</fullName>
    </submittedName>
</protein>
<sequence length="78" mass="8230">MASRSDAATDRPWSRLAPLLLLAARFLGRSGASRDHAASAATEPRPPASPHSRIAAGEGQSRSTGDNRPLIQVATRLE</sequence>
<dbReference type="STRING" id="84531.LA76x_3760"/>
<dbReference type="KEGG" id="lab:LA76x_3760"/>
<dbReference type="Proteomes" id="UP000060787">
    <property type="component" value="Chromosome"/>
</dbReference>
<keyword evidence="3" id="KW-1185">Reference proteome</keyword>